<accession>A0ABQ9PLM3</accession>
<dbReference type="EMBL" id="JARUPT010000470">
    <property type="protein sequence ID" value="KAK0371130.1"/>
    <property type="molecule type" value="Genomic_DNA"/>
</dbReference>
<dbReference type="Proteomes" id="UP001169217">
    <property type="component" value="Unassembled WGS sequence"/>
</dbReference>
<organism evidence="1 2">
    <name type="scientific">Colletotrichum limetticola</name>
    <dbReference type="NCBI Taxonomy" id="1209924"/>
    <lineage>
        <taxon>Eukaryota</taxon>
        <taxon>Fungi</taxon>
        <taxon>Dikarya</taxon>
        <taxon>Ascomycota</taxon>
        <taxon>Pezizomycotina</taxon>
        <taxon>Sordariomycetes</taxon>
        <taxon>Hypocreomycetidae</taxon>
        <taxon>Glomerellales</taxon>
        <taxon>Glomerellaceae</taxon>
        <taxon>Colletotrichum</taxon>
        <taxon>Colletotrichum acutatum species complex</taxon>
    </lineage>
</organism>
<proteinExistence type="predicted"/>
<gene>
    <name evidence="1" type="ORF">CLIM01_11512</name>
</gene>
<protein>
    <submittedName>
        <fullName evidence="1">Uncharacterized protein</fullName>
    </submittedName>
</protein>
<evidence type="ECO:0000313" key="1">
    <source>
        <dbReference type="EMBL" id="KAK0371130.1"/>
    </source>
</evidence>
<reference evidence="1" key="1">
    <citation type="submission" date="2023-04" db="EMBL/GenBank/DDBJ databases">
        <title>Colletotrichum limetticola genome sequence.</title>
        <authorList>
            <person name="Baroncelli R."/>
        </authorList>
    </citation>
    <scope>NUCLEOTIDE SEQUENCE</scope>
    <source>
        <strain evidence="1">KLA-Anderson</strain>
    </source>
</reference>
<name>A0ABQ9PLM3_9PEZI</name>
<sequence length="427" mass="48245">MVIGKHLWPKFCRSIQMYCGPLIEILDDCQMSRLDSRHNVRRAEPNWTIQLSHQTVNSFLQTPGRSGEFYIEAARAEEMVTNQAYRYLGIRASSPGQLSCRSAAEGERDPILALELAVAPLLQESLKSEKRPLAKFALDVILKSCPNRETIVQTLGTADTDGLTPKDWIAISWLADLCFIPTFPGTSLESFIFFCCVKGQTEALKTFTLLKDEYSEKHKKKLMASGRDYQIICGAVKAFMKVRDSNHSCLNGTLEALRALCEEKLQQKLKYCSTRVESNVSRGKSDHRGDIDNLQGFLLCLSEQKDQLREAVQNCRSSERKLSEKSEMLVGCSEINQTFQELSVWMKSNLVPEFEISADTSRQIGVPESFQLGSTKDLKVLFAKIDQAFPLRIEQRLETTQTCSGRMCEEFLESGLPRDILIIDDLL</sequence>
<evidence type="ECO:0000313" key="2">
    <source>
        <dbReference type="Proteomes" id="UP001169217"/>
    </source>
</evidence>
<keyword evidence="2" id="KW-1185">Reference proteome</keyword>
<comment type="caution">
    <text evidence="1">The sequence shown here is derived from an EMBL/GenBank/DDBJ whole genome shotgun (WGS) entry which is preliminary data.</text>
</comment>